<feature type="compositionally biased region" description="Polar residues" evidence="1">
    <location>
        <begin position="19"/>
        <end position="31"/>
    </location>
</feature>
<protein>
    <submittedName>
        <fullName evidence="2">Uncharacterized protein</fullName>
    </submittedName>
</protein>
<organism evidence="2 3">
    <name type="scientific">Rhypophila decipiens</name>
    <dbReference type="NCBI Taxonomy" id="261697"/>
    <lineage>
        <taxon>Eukaryota</taxon>
        <taxon>Fungi</taxon>
        <taxon>Dikarya</taxon>
        <taxon>Ascomycota</taxon>
        <taxon>Pezizomycotina</taxon>
        <taxon>Sordariomycetes</taxon>
        <taxon>Sordariomycetidae</taxon>
        <taxon>Sordariales</taxon>
        <taxon>Naviculisporaceae</taxon>
        <taxon>Rhypophila</taxon>
    </lineage>
</organism>
<feature type="compositionally biased region" description="Polar residues" evidence="1">
    <location>
        <begin position="1"/>
        <end position="11"/>
    </location>
</feature>
<feature type="region of interest" description="Disordered" evidence="1">
    <location>
        <begin position="208"/>
        <end position="245"/>
    </location>
</feature>
<feature type="region of interest" description="Disordered" evidence="1">
    <location>
        <begin position="1"/>
        <end position="31"/>
    </location>
</feature>
<reference evidence="2" key="1">
    <citation type="journal article" date="2023" name="Mol. Phylogenet. Evol.">
        <title>Genome-scale phylogeny and comparative genomics of the fungal order Sordariales.</title>
        <authorList>
            <person name="Hensen N."/>
            <person name="Bonometti L."/>
            <person name="Westerberg I."/>
            <person name="Brannstrom I.O."/>
            <person name="Guillou S."/>
            <person name="Cros-Aarteil S."/>
            <person name="Calhoun S."/>
            <person name="Haridas S."/>
            <person name="Kuo A."/>
            <person name="Mondo S."/>
            <person name="Pangilinan J."/>
            <person name="Riley R."/>
            <person name="LaButti K."/>
            <person name="Andreopoulos B."/>
            <person name="Lipzen A."/>
            <person name="Chen C."/>
            <person name="Yan M."/>
            <person name="Daum C."/>
            <person name="Ng V."/>
            <person name="Clum A."/>
            <person name="Steindorff A."/>
            <person name="Ohm R.A."/>
            <person name="Martin F."/>
            <person name="Silar P."/>
            <person name="Natvig D.O."/>
            <person name="Lalanne C."/>
            <person name="Gautier V."/>
            <person name="Ament-Velasquez S.L."/>
            <person name="Kruys A."/>
            <person name="Hutchinson M.I."/>
            <person name="Powell A.J."/>
            <person name="Barry K."/>
            <person name="Miller A.N."/>
            <person name="Grigoriev I.V."/>
            <person name="Debuchy R."/>
            <person name="Gladieux P."/>
            <person name="Hiltunen Thoren M."/>
            <person name="Johannesson H."/>
        </authorList>
    </citation>
    <scope>NUCLEOTIDE SEQUENCE</scope>
    <source>
        <strain evidence="2">PSN293</strain>
    </source>
</reference>
<evidence type="ECO:0000313" key="3">
    <source>
        <dbReference type="Proteomes" id="UP001301769"/>
    </source>
</evidence>
<dbReference type="PANTHER" id="PTHR38846:SF1">
    <property type="entry name" value="C3H1-TYPE DOMAIN-CONTAINING PROTEIN"/>
    <property type="match status" value="1"/>
</dbReference>
<sequence>MAVKSKNSLSQALDHGHQRSLSTQRIKGSQGEKNFYQTTLVPPSSQSHFAKFKSFTPKNDAGFEHEFARLASSQNWVPGSQQFKKERTIAMRQEFICHFFSSQPTQPTKTEEPANPTPEQELRGFQDLCSEVGLPRAATIPECKRALKTKLVNIVDLIDTRRTGKKVKIWTDFEAFKDYTLQPEHKIDREEAKAGPGYLAALLQNLGPPNKKIIGGNRSRSGGGNKTAGGFKHGKTRSGRVEKGH</sequence>
<name>A0AAN7B495_9PEZI</name>
<evidence type="ECO:0000256" key="1">
    <source>
        <dbReference type="SAM" id="MobiDB-lite"/>
    </source>
</evidence>
<evidence type="ECO:0000313" key="2">
    <source>
        <dbReference type="EMBL" id="KAK4212226.1"/>
    </source>
</evidence>
<reference evidence="2" key="2">
    <citation type="submission" date="2023-05" db="EMBL/GenBank/DDBJ databases">
        <authorList>
            <consortium name="Lawrence Berkeley National Laboratory"/>
            <person name="Steindorff A."/>
            <person name="Hensen N."/>
            <person name="Bonometti L."/>
            <person name="Westerberg I."/>
            <person name="Brannstrom I.O."/>
            <person name="Guillou S."/>
            <person name="Cros-Aarteil S."/>
            <person name="Calhoun S."/>
            <person name="Haridas S."/>
            <person name="Kuo A."/>
            <person name="Mondo S."/>
            <person name="Pangilinan J."/>
            <person name="Riley R."/>
            <person name="Labutti K."/>
            <person name="Andreopoulos B."/>
            <person name="Lipzen A."/>
            <person name="Chen C."/>
            <person name="Yanf M."/>
            <person name="Daum C."/>
            <person name="Ng V."/>
            <person name="Clum A."/>
            <person name="Ohm R."/>
            <person name="Martin F."/>
            <person name="Silar P."/>
            <person name="Natvig D."/>
            <person name="Lalanne C."/>
            <person name="Gautier V."/>
            <person name="Ament-Velasquez S.L."/>
            <person name="Kruys A."/>
            <person name="Hutchinson M.I."/>
            <person name="Powell A.J."/>
            <person name="Barry K."/>
            <person name="Miller A.N."/>
            <person name="Grigoriev I.V."/>
            <person name="Debuchy R."/>
            <person name="Gladieux P."/>
            <person name="Thoren M.H."/>
            <person name="Johannesson H."/>
        </authorList>
    </citation>
    <scope>NUCLEOTIDE SEQUENCE</scope>
    <source>
        <strain evidence="2">PSN293</strain>
    </source>
</reference>
<keyword evidence="3" id="KW-1185">Reference proteome</keyword>
<accession>A0AAN7B495</accession>
<dbReference type="PANTHER" id="PTHR38846">
    <property type="entry name" value="C3H1-TYPE DOMAIN-CONTAINING PROTEIN"/>
    <property type="match status" value="1"/>
</dbReference>
<comment type="caution">
    <text evidence="2">The sequence shown here is derived from an EMBL/GenBank/DDBJ whole genome shotgun (WGS) entry which is preliminary data.</text>
</comment>
<dbReference type="EMBL" id="MU858131">
    <property type="protein sequence ID" value="KAK4212226.1"/>
    <property type="molecule type" value="Genomic_DNA"/>
</dbReference>
<gene>
    <name evidence="2" type="ORF">QBC37DRAFT_318474</name>
</gene>
<dbReference type="AlphaFoldDB" id="A0AAN7B495"/>
<dbReference type="Proteomes" id="UP001301769">
    <property type="component" value="Unassembled WGS sequence"/>
</dbReference>
<proteinExistence type="predicted"/>